<sequence length="21" mass="2634">MLRYVKFVDLSKMSLVWLQNY</sequence>
<accession>A0A2P2J5D4</accession>
<dbReference type="AlphaFoldDB" id="A0A2P2J5D4"/>
<organism evidence="1">
    <name type="scientific">Rhizophora mucronata</name>
    <name type="common">Asiatic mangrove</name>
    <dbReference type="NCBI Taxonomy" id="61149"/>
    <lineage>
        <taxon>Eukaryota</taxon>
        <taxon>Viridiplantae</taxon>
        <taxon>Streptophyta</taxon>
        <taxon>Embryophyta</taxon>
        <taxon>Tracheophyta</taxon>
        <taxon>Spermatophyta</taxon>
        <taxon>Magnoliopsida</taxon>
        <taxon>eudicotyledons</taxon>
        <taxon>Gunneridae</taxon>
        <taxon>Pentapetalae</taxon>
        <taxon>rosids</taxon>
        <taxon>fabids</taxon>
        <taxon>Malpighiales</taxon>
        <taxon>Rhizophoraceae</taxon>
        <taxon>Rhizophora</taxon>
    </lineage>
</organism>
<reference evidence="1" key="1">
    <citation type="submission" date="2018-02" db="EMBL/GenBank/DDBJ databases">
        <title>Rhizophora mucronata_Transcriptome.</title>
        <authorList>
            <person name="Meera S.P."/>
            <person name="Sreeshan A."/>
            <person name="Augustine A."/>
        </authorList>
    </citation>
    <scope>NUCLEOTIDE SEQUENCE</scope>
    <source>
        <tissue evidence="1">Leaf</tissue>
    </source>
</reference>
<dbReference type="EMBL" id="GGEC01008176">
    <property type="protein sequence ID" value="MBW88659.1"/>
    <property type="molecule type" value="Transcribed_RNA"/>
</dbReference>
<protein>
    <submittedName>
        <fullName evidence="1">Uncharacterized protein</fullName>
    </submittedName>
</protein>
<name>A0A2P2J5D4_RHIMU</name>
<evidence type="ECO:0000313" key="1">
    <source>
        <dbReference type="EMBL" id="MBW88659.1"/>
    </source>
</evidence>
<proteinExistence type="predicted"/>